<proteinExistence type="predicted"/>
<dbReference type="Proteomes" id="UP000252081">
    <property type="component" value="Unassembled WGS sequence"/>
</dbReference>
<dbReference type="EMBL" id="QNQU01000010">
    <property type="protein sequence ID" value="RBQ06693.1"/>
    <property type="molecule type" value="Genomic_DNA"/>
</dbReference>
<comment type="caution">
    <text evidence="1">The sequence shown here is derived from an EMBL/GenBank/DDBJ whole genome shotgun (WGS) entry which is preliminary data.</text>
</comment>
<dbReference type="OrthoDB" id="1246428at2"/>
<reference evidence="1 2" key="1">
    <citation type="submission" date="2018-07" db="EMBL/GenBank/DDBJ databases">
        <title>A draft genome of a endophytic bacteria, a new species of Pedobacter.</title>
        <authorList>
            <person name="Zhang Z.D."/>
            <person name="Chen Z.J."/>
        </authorList>
    </citation>
    <scope>NUCLEOTIDE SEQUENCE [LARGE SCALE GENOMIC DNA]</scope>
    <source>
        <strain evidence="1 2">RS10</strain>
    </source>
</reference>
<accession>A0A366KZM5</accession>
<name>A0A366KZM5_9SPHI</name>
<sequence>MVTASLINIIIPLEIFFDEFNSLINELAMHVYIETKAGKRIALKKVSRREDFLLKAGERYSLAYITSVEFLEERDGDIFEDEFCVHAIEMRGGKSTPDELENLSLRVISKTPDKNIKSFVNKLQQHLKKSDNYGVGVGSGGLYSKTFYNREQIVGKTLWFDFELKSNPLVIDAHQF</sequence>
<evidence type="ECO:0000313" key="1">
    <source>
        <dbReference type="EMBL" id="RBQ06693.1"/>
    </source>
</evidence>
<gene>
    <name evidence="1" type="ORF">DRW42_12980</name>
</gene>
<organism evidence="1 2">
    <name type="scientific">Pedobacter miscanthi</name>
    <dbReference type="NCBI Taxonomy" id="2259170"/>
    <lineage>
        <taxon>Bacteria</taxon>
        <taxon>Pseudomonadati</taxon>
        <taxon>Bacteroidota</taxon>
        <taxon>Sphingobacteriia</taxon>
        <taxon>Sphingobacteriales</taxon>
        <taxon>Sphingobacteriaceae</taxon>
        <taxon>Pedobacter</taxon>
    </lineage>
</organism>
<dbReference type="RefSeq" id="WP_113949256.1">
    <property type="nucleotide sequence ID" value="NZ_QNQU01000010.1"/>
</dbReference>
<evidence type="ECO:0000313" key="2">
    <source>
        <dbReference type="Proteomes" id="UP000252081"/>
    </source>
</evidence>
<keyword evidence="2" id="KW-1185">Reference proteome</keyword>
<protein>
    <submittedName>
        <fullName evidence="1">Uncharacterized protein</fullName>
    </submittedName>
</protein>
<dbReference type="AlphaFoldDB" id="A0A366KZM5"/>